<dbReference type="Proteomes" id="UP000242180">
    <property type="component" value="Unassembled WGS sequence"/>
</dbReference>
<dbReference type="PROSITE" id="PS50012">
    <property type="entry name" value="RCC1_3"/>
    <property type="match status" value="2"/>
</dbReference>
<sequence length="209" mass="22822">MNYFLQQTKDHFKLDHTLPFAAASIAASPTHALVYTKDGRIWGRGSNRYGQLGTDPSQIQSLDTFQPIEFFDGLDFGQALRQVACGPFHSAVIVGGDLYTFGWRQDGRLGWDESEMEEDVIIGLPTFVDGNDQAIDVTVVQVACGSAHTIAVDDQGRAWSCGSNKYGQLGRPAPPEGDGVFRQCTAYTGKAIRCSAGRWNSFIESVPHS</sequence>
<name>A0A1X2H3B8_SYNRA</name>
<feature type="repeat" description="RCC1" evidence="2">
    <location>
        <begin position="96"/>
        <end position="155"/>
    </location>
</feature>
<comment type="caution">
    <text evidence="3">The sequence shown here is derived from an EMBL/GenBank/DDBJ whole genome shotgun (WGS) entry which is preliminary data.</text>
</comment>
<dbReference type="SUPFAM" id="SSF50985">
    <property type="entry name" value="RCC1/BLIP-II"/>
    <property type="match status" value="1"/>
</dbReference>
<keyword evidence="4" id="KW-1185">Reference proteome</keyword>
<dbReference type="OrthoDB" id="5370059at2759"/>
<reference evidence="3 4" key="1">
    <citation type="submission" date="2016-07" db="EMBL/GenBank/DDBJ databases">
        <title>Pervasive Adenine N6-methylation of Active Genes in Fungi.</title>
        <authorList>
            <consortium name="DOE Joint Genome Institute"/>
            <person name="Mondo S.J."/>
            <person name="Dannebaum R.O."/>
            <person name="Kuo R.C."/>
            <person name="Labutti K."/>
            <person name="Haridas S."/>
            <person name="Kuo A."/>
            <person name="Salamov A."/>
            <person name="Ahrendt S.R."/>
            <person name="Lipzen A."/>
            <person name="Sullivan W."/>
            <person name="Andreopoulos W.B."/>
            <person name="Clum A."/>
            <person name="Lindquist E."/>
            <person name="Daum C."/>
            <person name="Ramamoorthy G.K."/>
            <person name="Gryganskyi A."/>
            <person name="Culley D."/>
            <person name="Magnuson J.K."/>
            <person name="James T.Y."/>
            <person name="O'Malley M.A."/>
            <person name="Stajich J.E."/>
            <person name="Spatafora J.W."/>
            <person name="Visel A."/>
            <person name="Grigoriev I.V."/>
        </authorList>
    </citation>
    <scope>NUCLEOTIDE SEQUENCE [LARGE SCALE GENOMIC DNA]</scope>
    <source>
        <strain evidence="3 4">NRRL 2496</strain>
    </source>
</reference>
<dbReference type="InParanoid" id="A0A1X2H3B8"/>
<proteinExistence type="predicted"/>
<feature type="repeat" description="RCC1" evidence="2">
    <location>
        <begin position="39"/>
        <end position="96"/>
    </location>
</feature>
<evidence type="ECO:0000313" key="3">
    <source>
        <dbReference type="EMBL" id="ORY92291.1"/>
    </source>
</evidence>
<evidence type="ECO:0000313" key="4">
    <source>
        <dbReference type="Proteomes" id="UP000242180"/>
    </source>
</evidence>
<dbReference type="PANTHER" id="PTHR22870:SF408">
    <property type="entry name" value="OS09G0560450 PROTEIN"/>
    <property type="match status" value="1"/>
</dbReference>
<organism evidence="3 4">
    <name type="scientific">Syncephalastrum racemosum</name>
    <name type="common">Filamentous fungus</name>
    <dbReference type="NCBI Taxonomy" id="13706"/>
    <lineage>
        <taxon>Eukaryota</taxon>
        <taxon>Fungi</taxon>
        <taxon>Fungi incertae sedis</taxon>
        <taxon>Mucoromycota</taxon>
        <taxon>Mucoromycotina</taxon>
        <taxon>Mucoromycetes</taxon>
        <taxon>Mucorales</taxon>
        <taxon>Syncephalastraceae</taxon>
        <taxon>Syncephalastrum</taxon>
    </lineage>
</organism>
<dbReference type="Gene3D" id="2.130.10.30">
    <property type="entry name" value="Regulator of chromosome condensation 1/beta-lactamase-inhibitor protein II"/>
    <property type="match status" value="1"/>
</dbReference>
<keyword evidence="1" id="KW-0677">Repeat</keyword>
<gene>
    <name evidence="3" type="ORF">BCR43DRAFT_87946</name>
</gene>
<dbReference type="AlphaFoldDB" id="A0A1X2H3B8"/>
<protein>
    <submittedName>
        <fullName evidence="3">Regulator of chromosome condensation 1/beta-lactamase-inhibitor protein II</fullName>
    </submittedName>
</protein>
<dbReference type="InterPro" id="IPR000408">
    <property type="entry name" value="Reg_chr_condens"/>
</dbReference>
<evidence type="ECO:0000256" key="2">
    <source>
        <dbReference type="PROSITE-ProRule" id="PRU00235"/>
    </source>
</evidence>
<dbReference type="STRING" id="13706.A0A1X2H3B8"/>
<dbReference type="EMBL" id="MCGN01000010">
    <property type="protein sequence ID" value="ORY92291.1"/>
    <property type="molecule type" value="Genomic_DNA"/>
</dbReference>
<dbReference type="InterPro" id="IPR051210">
    <property type="entry name" value="Ub_ligase/GEF_domain"/>
</dbReference>
<dbReference type="PANTHER" id="PTHR22870">
    <property type="entry name" value="REGULATOR OF CHROMOSOME CONDENSATION"/>
    <property type="match status" value="1"/>
</dbReference>
<dbReference type="Pfam" id="PF00415">
    <property type="entry name" value="RCC1"/>
    <property type="match status" value="1"/>
</dbReference>
<evidence type="ECO:0000256" key="1">
    <source>
        <dbReference type="ARBA" id="ARBA00022737"/>
    </source>
</evidence>
<dbReference type="Pfam" id="PF13540">
    <property type="entry name" value="RCC1_2"/>
    <property type="match status" value="1"/>
</dbReference>
<accession>A0A1X2H3B8</accession>
<dbReference type="InterPro" id="IPR009091">
    <property type="entry name" value="RCC1/BLIP-II"/>
</dbReference>
<dbReference type="PRINTS" id="PR00633">
    <property type="entry name" value="RCCNDNSATION"/>
</dbReference>